<dbReference type="Pfam" id="PF13088">
    <property type="entry name" value="BNR_2"/>
    <property type="match status" value="1"/>
</dbReference>
<reference evidence="2 3" key="1">
    <citation type="submission" date="2024-09" db="EMBL/GenBank/DDBJ databases">
        <authorList>
            <person name="Sun Q."/>
            <person name="Mori K."/>
        </authorList>
    </citation>
    <scope>NUCLEOTIDE SEQUENCE [LARGE SCALE GENOMIC DNA]</scope>
    <source>
        <strain evidence="2 3">JCM 12520</strain>
    </source>
</reference>
<evidence type="ECO:0000313" key="2">
    <source>
        <dbReference type="EMBL" id="MFB9752199.1"/>
    </source>
</evidence>
<evidence type="ECO:0000313" key="3">
    <source>
        <dbReference type="Proteomes" id="UP001589619"/>
    </source>
</evidence>
<accession>A0ABV5VV55</accession>
<evidence type="ECO:0000259" key="1">
    <source>
        <dbReference type="Pfam" id="PF13088"/>
    </source>
</evidence>
<comment type="caution">
    <text evidence="2">The sequence shown here is derived from an EMBL/GenBank/DDBJ whole genome shotgun (WGS) entry which is preliminary data.</text>
</comment>
<organism evidence="2 3">
    <name type="scientific">Paenibacillus hodogayensis</name>
    <dbReference type="NCBI Taxonomy" id="279208"/>
    <lineage>
        <taxon>Bacteria</taxon>
        <taxon>Bacillati</taxon>
        <taxon>Bacillota</taxon>
        <taxon>Bacilli</taxon>
        <taxon>Bacillales</taxon>
        <taxon>Paenibacillaceae</taxon>
        <taxon>Paenibacillus</taxon>
    </lineage>
</organism>
<keyword evidence="3" id="KW-1185">Reference proteome</keyword>
<dbReference type="PANTHER" id="PTHR43752:SF2">
    <property type="entry name" value="BNR_ASP-BOX REPEAT FAMILY PROTEIN"/>
    <property type="match status" value="1"/>
</dbReference>
<dbReference type="CDD" id="cd15482">
    <property type="entry name" value="Sialidase_non-viral"/>
    <property type="match status" value="1"/>
</dbReference>
<dbReference type="EMBL" id="JBHMAG010000009">
    <property type="protein sequence ID" value="MFB9752199.1"/>
    <property type="molecule type" value="Genomic_DNA"/>
</dbReference>
<dbReference type="SUPFAM" id="SSF50939">
    <property type="entry name" value="Sialidases"/>
    <property type="match status" value="1"/>
</dbReference>
<proteinExistence type="predicted"/>
<dbReference type="RefSeq" id="WP_344911013.1">
    <property type="nucleotide sequence ID" value="NZ_BAAAYO010000010.1"/>
</dbReference>
<sequence>MSAIRIIGHTVLYKDKQYNSFPSVVKLNDGSFLLGFRQAPERQDAYGSVTHVDTSSKAVTISTRDGVSWSGTADILWDDFFYGVQDPFLNVLGDGSLFATCFMWKVYERDEAPSRDSGMWHNVLGHWAARNVGCYTLRSADGGRTWDRPIAVSIPDMALRGNCLETDDGAILAPLYGEEDGTSNVVIGRTADRGLTWTRLATIPGMDGHHFHEPTLYRAPSGKLILFTRSRKKVASANEEKTRSPLYTAESLDGGHTWSEPRRHDIYSPSPFHLLPLRDGRVLLTYGYRYEPYGIRAIALDAECADLGTAAETVLREDGPGVDIGYTSSVQLDDGRVLVTYYYYDEIDRLRHIAGTYLEIVQSQS</sequence>
<name>A0ABV5VV55_9BACL</name>
<dbReference type="Proteomes" id="UP001589619">
    <property type="component" value="Unassembled WGS sequence"/>
</dbReference>
<protein>
    <submittedName>
        <fullName evidence="2">Sialidase family protein</fullName>
    </submittedName>
</protein>
<feature type="domain" description="Sialidase" evidence="1">
    <location>
        <begin position="125"/>
        <end position="337"/>
    </location>
</feature>
<gene>
    <name evidence="2" type="ORF">ACFFNY_11590</name>
</gene>
<dbReference type="InterPro" id="IPR011040">
    <property type="entry name" value="Sialidase"/>
</dbReference>
<dbReference type="InterPro" id="IPR036278">
    <property type="entry name" value="Sialidase_sf"/>
</dbReference>
<dbReference type="Gene3D" id="2.120.10.10">
    <property type="match status" value="1"/>
</dbReference>
<dbReference type="PANTHER" id="PTHR43752">
    <property type="entry name" value="BNR/ASP-BOX REPEAT FAMILY PROTEIN"/>
    <property type="match status" value="1"/>
</dbReference>